<dbReference type="SMART" id="SM00981">
    <property type="entry name" value="THUMP"/>
    <property type="match status" value="1"/>
</dbReference>
<dbReference type="PANTHER" id="PTHR47313:SF1">
    <property type="entry name" value="RIBOSOMAL RNA LARGE SUBUNIT METHYLTRANSFERASE K_L"/>
    <property type="match status" value="1"/>
</dbReference>
<dbReference type="InterPro" id="IPR000241">
    <property type="entry name" value="RlmKL-like_Mtase"/>
</dbReference>
<dbReference type="Proteomes" id="UP000664545">
    <property type="component" value="Unassembled WGS sequence"/>
</dbReference>
<feature type="domain" description="THUMP" evidence="5">
    <location>
        <begin position="44"/>
        <end position="154"/>
    </location>
</feature>
<gene>
    <name evidence="6" type="ORF">JYB65_11595</name>
</gene>
<reference evidence="6" key="1">
    <citation type="submission" date="2021-02" db="EMBL/GenBank/DDBJ databases">
        <title>Abyssanaerobacter marinus gen.nov., sp., nov, anaerobic bacterium isolated from the Onnuri vent field of Indian Ocean and suggestion of Mogibacteriaceae fam. nov., and proposal of reclassification of ambiguous this family's genus member.</title>
        <authorList>
            <person name="Kim Y.J."/>
            <person name="Yang J.-A."/>
        </authorList>
    </citation>
    <scope>NUCLEOTIDE SEQUENCE</scope>
    <source>
        <strain evidence="6">DSM 2634</strain>
    </source>
</reference>
<keyword evidence="1 6" id="KW-0489">Methyltransferase</keyword>
<dbReference type="Gene3D" id="3.30.2130.30">
    <property type="match status" value="1"/>
</dbReference>
<feature type="compositionally biased region" description="Basic and acidic residues" evidence="4">
    <location>
        <begin position="432"/>
        <end position="449"/>
    </location>
</feature>
<dbReference type="EMBL" id="JAFJZZ010000005">
    <property type="protein sequence ID" value="MBN7774008.1"/>
    <property type="molecule type" value="Genomic_DNA"/>
</dbReference>
<protein>
    <submittedName>
        <fullName evidence="6">Class I SAM-dependent RNA methyltransferase</fullName>
    </submittedName>
</protein>
<feature type="compositionally biased region" description="Polar residues" evidence="4">
    <location>
        <begin position="412"/>
        <end position="424"/>
    </location>
</feature>
<comment type="caution">
    <text evidence="6">The sequence shown here is derived from an EMBL/GenBank/DDBJ whole genome shotgun (WGS) entry which is preliminary data.</text>
</comment>
<dbReference type="PROSITE" id="PS00092">
    <property type="entry name" value="N6_MTASE"/>
    <property type="match status" value="1"/>
</dbReference>
<dbReference type="InterPro" id="IPR054170">
    <property type="entry name" value="RlmL_1st"/>
</dbReference>
<dbReference type="GO" id="GO:0070043">
    <property type="term" value="F:rRNA (guanine-N7-)-methyltransferase activity"/>
    <property type="evidence" value="ECO:0007669"/>
    <property type="project" value="TreeGrafter"/>
</dbReference>
<feature type="compositionally biased region" description="Basic and acidic residues" evidence="4">
    <location>
        <begin position="392"/>
        <end position="406"/>
    </location>
</feature>
<dbReference type="AlphaFoldDB" id="A0A939DB18"/>
<evidence type="ECO:0000256" key="1">
    <source>
        <dbReference type="ARBA" id="ARBA00022603"/>
    </source>
</evidence>
<evidence type="ECO:0000313" key="7">
    <source>
        <dbReference type="Proteomes" id="UP000664545"/>
    </source>
</evidence>
<sequence length="456" mass="52028">MKLELIATATFGLEALIKREIETLGYKIVKSEDAKITYLGDERAIVKSNLWLRCADRVLIKMGEFDAFEFEDLFQKIKGIAWEEWIPIDGNFKVNCSSVKSTLFSIRSCQSVSEKAIIERLKETYGVDRFEKSGAEYTVKVTLLKDRATVTLDTSGIGLHKRGYRKNAVTAPIKETLAAAMIQLSFWREGRLLIDPCCGSGTIPIEAAMIGRNIAPGLYRSFACEQWEAIPKKLWQEERRTAMEAIDQDKQIRIEAYDIDPEAIAAAQENAEEAGVDDCILFKRMNIEQMEASEPGGIIITNPPYGERIGGDQETKKLYNKLKSFFKENETWSLFVITPDIHIERQVFGRPADRRRKLYNGNIETCFYQFHGKKPPREGDESRTEQKAEAVKAFRDGERLQEDGTVKHGTTIKPNQSRPRTNENGPKPRNGRPSESKNRNEQNRRETKNPSRKTFK</sequence>
<name>A0A939DB18_CLOAM</name>
<dbReference type="Pfam" id="PF02926">
    <property type="entry name" value="THUMP"/>
    <property type="match status" value="1"/>
</dbReference>
<proteinExistence type="predicted"/>
<dbReference type="Pfam" id="PF22020">
    <property type="entry name" value="RlmL_1st"/>
    <property type="match status" value="1"/>
</dbReference>
<dbReference type="RefSeq" id="WP_206582840.1">
    <property type="nucleotide sequence ID" value="NZ_JAFJZZ010000005.1"/>
</dbReference>
<keyword evidence="7" id="KW-1185">Reference proteome</keyword>
<organism evidence="6 7">
    <name type="scientific">Clostridium aminobutyricum</name>
    <dbReference type="NCBI Taxonomy" id="33953"/>
    <lineage>
        <taxon>Bacteria</taxon>
        <taxon>Bacillati</taxon>
        <taxon>Bacillota</taxon>
        <taxon>Clostridia</taxon>
        <taxon>Eubacteriales</taxon>
        <taxon>Clostridiaceae</taxon>
        <taxon>Clostridium</taxon>
    </lineage>
</organism>
<evidence type="ECO:0000256" key="2">
    <source>
        <dbReference type="ARBA" id="ARBA00022679"/>
    </source>
</evidence>
<dbReference type="GO" id="GO:0008990">
    <property type="term" value="F:rRNA (guanine-N2-)-methyltransferase activity"/>
    <property type="evidence" value="ECO:0007669"/>
    <property type="project" value="TreeGrafter"/>
</dbReference>
<keyword evidence="2" id="KW-0808">Transferase</keyword>
<dbReference type="InterPro" id="IPR029063">
    <property type="entry name" value="SAM-dependent_MTases_sf"/>
</dbReference>
<accession>A0A939DB18</accession>
<feature type="region of interest" description="Disordered" evidence="4">
    <location>
        <begin position="392"/>
        <end position="456"/>
    </location>
</feature>
<dbReference type="Pfam" id="PF01170">
    <property type="entry name" value="UPF0020"/>
    <property type="match status" value="1"/>
</dbReference>
<dbReference type="Gene3D" id="3.40.50.150">
    <property type="entry name" value="Vaccinia Virus protein VP39"/>
    <property type="match status" value="1"/>
</dbReference>
<evidence type="ECO:0000313" key="6">
    <source>
        <dbReference type="EMBL" id="MBN7774008.1"/>
    </source>
</evidence>
<dbReference type="SUPFAM" id="SSF53335">
    <property type="entry name" value="S-adenosyl-L-methionine-dependent methyltransferases"/>
    <property type="match status" value="1"/>
</dbReference>
<keyword evidence="3" id="KW-0694">RNA-binding</keyword>
<evidence type="ECO:0000259" key="5">
    <source>
        <dbReference type="PROSITE" id="PS51165"/>
    </source>
</evidence>
<evidence type="ECO:0000256" key="3">
    <source>
        <dbReference type="PROSITE-ProRule" id="PRU00529"/>
    </source>
</evidence>
<dbReference type="GO" id="GO:0003723">
    <property type="term" value="F:RNA binding"/>
    <property type="evidence" value="ECO:0007669"/>
    <property type="project" value="UniProtKB-UniRule"/>
</dbReference>
<dbReference type="CDD" id="cd11715">
    <property type="entry name" value="THUMP_AdoMetMT"/>
    <property type="match status" value="1"/>
</dbReference>
<dbReference type="PROSITE" id="PS51165">
    <property type="entry name" value="THUMP"/>
    <property type="match status" value="1"/>
</dbReference>
<dbReference type="PANTHER" id="PTHR47313">
    <property type="entry name" value="RIBOSOMAL RNA LARGE SUBUNIT METHYLTRANSFERASE K/L"/>
    <property type="match status" value="1"/>
</dbReference>
<evidence type="ECO:0000256" key="4">
    <source>
        <dbReference type="SAM" id="MobiDB-lite"/>
    </source>
</evidence>
<dbReference type="InterPro" id="IPR002052">
    <property type="entry name" value="DNA_methylase_N6_adenine_CS"/>
</dbReference>
<dbReference type="InterPro" id="IPR004114">
    <property type="entry name" value="THUMP_dom"/>
</dbReference>